<dbReference type="OrthoDB" id="10049949at2759"/>
<accession>A0A816BZ90</accession>
<dbReference type="Proteomes" id="UP000663829">
    <property type="component" value="Unassembled WGS sequence"/>
</dbReference>
<reference evidence="1" key="1">
    <citation type="submission" date="2021-02" db="EMBL/GenBank/DDBJ databases">
        <authorList>
            <person name="Nowell W R."/>
        </authorList>
    </citation>
    <scope>NUCLEOTIDE SEQUENCE</scope>
</reference>
<sequence length="232" mass="26157">GPFSDSTRAELDDDHTSRDHIRDMKILADSSDPQKMDVLLVKSRLTFEYRGKFLKSGKSVSDFFTEFPAMKYPPVFLQEVALMSLTSKTADAISGILLDVVSKIQQTKNNLLYNETDPIGVKFLSVITSSFKESKQYLISNSKEPNGPWPSILLCTDVVTYYKVGLDGTHVIVTPNSVEALIIWAALYHVFNVEFYGATRKSNQFVDYLLFSRPTFDAEVAVKTLLKKLKIH</sequence>
<dbReference type="AlphaFoldDB" id="A0A816BZ90"/>
<evidence type="ECO:0000313" key="3">
    <source>
        <dbReference type="Proteomes" id="UP000663829"/>
    </source>
</evidence>
<dbReference type="EMBL" id="CAJOBC010106298">
    <property type="protein sequence ID" value="CAF4502845.1"/>
    <property type="molecule type" value="Genomic_DNA"/>
</dbReference>
<evidence type="ECO:0000313" key="1">
    <source>
        <dbReference type="EMBL" id="CAF1616057.1"/>
    </source>
</evidence>
<keyword evidence="3" id="KW-1185">Reference proteome</keyword>
<gene>
    <name evidence="1" type="ORF">GPM918_LOCUS43424</name>
    <name evidence="2" type="ORF">SRO942_LOCUS44916</name>
</gene>
<protein>
    <submittedName>
        <fullName evidence="1">Uncharacterized protein</fullName>
    </submittedName>
</protein>
<feature type="non-terminal residue" evidence="1">
    <location>
        <position position="1"/>
    </location>
</feature>
<dbReference type="Proteomes" id="UP000681722">
    <property type="component" value="Unassembled WGS sequence"/>
</dbReference>
<name>A0A816BZ90_9BILA</name>
<organism evidence="1 3">
    <name type="scientific">Didymodactylos carnosus</name>
    <dbReference type="NCBI Taxonomy" id="1234261"/>
    <lineage>
        <taxon>Eukaryota</taxon>
        <taxon>Metazoa</taxon>
        <taxon>Spiralia</taxon>
        <taxon>Gnathifera</taxon>
        <taxon>Rotifera</taxon>
        <taxon>Eurotatoria</taxon>
        <taxon>Bdelloidea</taxon>
        <taxon>Philodinida</taxon>
        <taxon>Philodinidae</taxon>
        <taxon>Didymodactylos</taxon>
    </lineage>
</organism>
<evidence type="ECO:0000313" key="2">
    <source>
        <dbReference type="EMBL" id="CAF4502845.1"/>
    </source>
</evidence>
<comment type="caution">
    <text evidence="1">The sequence shown here is derived from an EMBL/GenBank/DDBJ whole genome shotgun (WGS) entry which is preliminary data.</text>
</comment>
<proteinExistence type="predicted"/>
<dbReference type="EMBL" id="CAJNOQ010039339">
    <property type="protein sequence ID" value="CAF1616057.1"/>
    <property type="molecule type" value="Genomic_DNA"/>
</dbReference>